<evidence type="ECO:0000256" key="5">
    <source>
        <dbReference type="ARBA" id="ARBA00022692"/>
    </source>
</evidence>
<organism evidence="11 12">
    <name type="scientific">Planococcus maitriensis</name>
    <dbReference type="NCBI Taxonomy" id="221799"/>
    <lineage>
        <taxon>Bacteria</taxon>
        <taxon>Bacillati</taxon>
        <taxon>Bacillota</taxon>
        <taxon>Bacilli</taxon>
        <taxon>Bacillales</taxon>
        <taxon>Caryophanaceae</taxon>
        <taxon>Planococcus</taxon>
    </lineage>
</organism>
<comment type="subcellular location">
    <subcellularLocation>
        <location evidence="1">Cell inner membrane</location>
        <topology evidence="1">Multi-pass membrane protein</topology>
    </subcellularLocation>
</comment>
<evidence type="ECO:0000256" key="6">
    <source>
        <dbReference type="ARBA" id="ARBA00022989"/>
    </source>
</evidence>
<evidence type="ECO:0000259" key="10">
    <source>
        <dbReference type="Pfam" id="PF04290"/>
    </source>
</evidence>
<accession>A0A365K9J9</accession>
<name>A0A365K9J9_9BACL</name>
<keyword evidence="6 9" id="KW-1133">Transmembrane helix</keyword>
<keyword evidence="3" id="KW-1003">Cell membrane</keyword>
<feature type="domain" description="Tripartite ATP-independent periplasmic transporters DctQ component" evidence="10">
    <location>
        <begin position="34"/>
        <end position="157"/>
    </location>
</feature>
<dbReference type="InterPro" id="IPR007387">
    <property type="entry name" value="TRAP_DctQ"/>
</dbReference>
<feature type="transmembrane region" description="Helical" evidence="9">
    <location>
        <begin position="98"/>
        <end position="121"/>
    </location>
</feature>
<keyword evidence="4" id="KW-0997">Cell inner membrane</keyword>
<feature type="transmembrane region" description="Helical" evidence="9">
    <location>
        <begin position="141"/>
        <end position="164"/>
    </location>
</feature>
<keyword evidence="12" id="KW-1185">Reference proteome</keyword>
<evidence type="ECO:0000256" key="3">
    <source>
        <dbReference type="ARBA" id="ARBA00022475"/>
    </source>
</evidence>
<keyword evidence="5 9" id="KW-0812">Transmembrane</keyword>
<proteinExistence type="inferred from homology"/>
<comment type="caution">
    <text evidence="11">The sequence shown here is derived from an EMBL/GenBank/DDBJ whole genome shotgun (WGS) entry which is preliminary data.</text>
</comment>
<comment type="similarity">
    <text evidence="8">Belongs to the TRAP transporter small permease family.</text>
</comment>
<dbReference type="EMBL" id="QLZQ01000001">
    <property type="protein sequence ID" value="RAZ69337.1"/>
    <property type="molecule type" value="Genomic_DNA"/>
</dbReference>
<dbReference type="InterPro" id="IPR055348">
    <property type="entry name" value="DctQ"/>
</dbReference>
<evidence type="ECO:0000256" key="4">
    <source>
        <dbReference type="ARBA" id="ARBA00022519"/>
    </source>
</evidence>
<dbReference type="GO" id="GO:0005886">
    <property type="term" value="C:plasma membrane"/>
    <property type="evidence" value="ECO:0007669"/>
    <property type="project" value="UniProtKB-SubCell"/>
</dbReference>
<evidence type="ECO:0000256" key="2">
    <source>
        <dbReference type="ARBA" id="ARBA00022448"/>
    </source>
</evidence>
<feature type="transmembrane region" description="Helical" evidence="9">
    <location>
        <begin position="59"/>
        <end position="77"/>
    </location>
</feature>
<keyword evidence="7 9" id="KW-0472">Membrane</keyword>
<reference evidence="11 12" key="1">
    <citation type="submission" date="2018-06" db="EMBL/GenBank/DDBJ databases">
        <title>The draft genome sequences of strains SCU63 and S1.</title>
        <authorList>
            <person name="Gan L."/>
        </authorList>
    </citation>
    <scope>NUCLEOTIDE SEQUENCE [LARGE SCALE GENOMIC DNA]</scope>
    <source>
        <strain evidence="11 12">S1</strain>
    </source>
</reference>
<protein>
    <recommendedName>
        <fullName evidence="10">Tripartite ATP-independent periplasmic transporters DctQ component domain-containing protein</fullName>
    </recommendedName>
</protein>
<dbReference type="Pfam" id="PF04290">
    <property type="entry name" value="DctQ"/>
    <property type="match status" value="1"/>
</dbReference>
<dbReference type="Proteomes" id="UP000251869">
    <property type="component" value="Unassembled WGS sequence"/>
</dbReference>
<dbReference type="OrthoDB" id="2426391at2"/>
<evidence type="ECO:0000256" key="1">
    <source>
        <dbReference type="ARBA" id="ARBA00004429"/>
    </source>
</evidence>
<evidence type="ECO:0000313" key="12">
    <source>
        <dbReference type="Proteomes" id="UP000251869"/>
    </source>
</evidence>
<gene>
    <name evidence="11" type="ORF">DP119_01365</name>
</gene>
<dbReference type="PANTHER" id="PTHR35011">
    <property type="entry name" value="2,3-DIKETO-L-GULONATE TRAP TRANSPORTER SMALL PERMEASE PROTEIN YIAM"/>
    <property type="match status" value="1"/>
</dbReference>
<evidence type="ECO:0000256" key="9">
    <source>
        <dbReference type="SAM" id="Phobius"/>
    </source>
</evidence>
<dbReference type="AlphaFoldDB" id="A0A365K9J9"/>
<evidence type="ECO:0000256" key="8">
    <source>
        <dbReference type="ARBA" id="ARBA00038436"/>
    </source>
</evidence>
<evidence type="ECO:0000256" key="7">
    <source>
        <dbReference type="ARBA" id="ARBA00023136"/>
    </source>
</evidence>
<keyword evidence="2" id="KW-0813">Transport</keyword>
<evidence type="ECO:0000313" key="11">
    <source>
        <dbReference type="EMBL" id="RAZ69337.1"/>
    </source>
</evidence>
<sequence length="186" mass="21189">MEGSMMKGVWKAYRLFHYLKLIGIWISGIAVVAMMLLIVYDVMMRTLFSSSIRGGFEIIQNYMMPLVVFPGLAYVYSSGVLPKMDLLLDRFGAGMQKVIILLMILLELFVLVLIVQFSWAYAMDGLEREIAFPAAGTLYPLYPFFFLIPIAFGMIVIENLFILIRNILEKKPSLLMEEPKGPVEDL</sequence>
<feature type="transmembrane region" description="Helical" evidence="9">
    <location>
        <begin position="21"/>
        <end position="39"/>
    </location>
</feature>